<comment type="caution">
    <text evidence="1">The sequence shown here is derived from an EMBL/GenBank/DDBJ whole genome shotgun (WGS) entry which is preliminary data.</text>
</comment>
<evidence type="ECO:0000313" key="2">
    <source>
        <dbReference type="Proteomes" id="UP000004506"/>
    </source>
</evidence>
<reference evidence="2" key="2">
    <citation type="submission" date="2008-04" db="EMBL/GenBank/DDBJ databases">
        <title>Draft genome sequence of Providencia stuartii(ATCC 25827).</title>
        <authorList>
            <person name="Sudarsanam P."/>
            <person name="Ley R."/>
            <person name="Guruge J."/>
            <person name="Turnbaugh P.J."/>
            <person name="Mahowald M."/>
            <person name="Liep D."/>
            <person name="Gordon J."/>
        </authorList>
    </citation>
    <scope>NUCLEOTIDE SEQUENCE [LARGE SCALE GENOMIC DNA]</scope>
    <source>
        <strain evidence="2">ATCC 25827</strain>
    </source>
</reference>
<evidence type="ECO:0000313" key="1">
    <source>
        <dbReference type="EMBL" id="EDU61272.1"/>
    </source>
</evidence>
<dbReference type="EMBL" id="ABJD02000073">
    <property type="protein sequence ID" value="EDU61272.1"/>
    <property type="molecule type" value="Genomic_DNA"/>
</dbReference>
<dbReference type="AlphaFoldDB" id="A0AA86Z382"/>
<gene>
    <name evidence="1" type="ORF">PROSTU_00722</name>
</gene>
<proteinExistence type="predicted"/>
<sequence>FFFYKTIGDSSSLYDYIRTDNPISWIFIFKKKKKHFSLFVRIKSI</sequence>
<accession>A0AA86Z382</accession>
<feature type="non-terminal residue" evidence="1">
    <location>
        <position position="1"/>
    </location>
</feature>
<reference evidence="2" key="1">
    <citation type="submission" date="2008-04" db="EMBL/GenBank/DDBJ databases">
        <title>Draft genome sequence of Providencia stuartii (ATCC 25827).</title>
        <authorList>
            <person name="Sudarsanam P."/>
            <person name="Ley R."/>
            <person name="Guruge J."/>
            <person name="Turnbaugh P.J."/>
            <person name="Mahowald M."/>
            <person name="Liep D."/>
            <person name="Gordon J."/>
        </authorList>
    </citation>
    <scope>NUCLEOTIDE SEQUENCE [LARGE SCALE GENOMIC DNA]</scope>
    <source>
        <strain evidence="2">ATCC 25827</strain>
    </source>
</reference>
<dbReference type="Proteomes" id="UP000004506">
    <property type="component" value="Unassembled WGS sequence"/>
</dbReference>
<protein>
    <submittedName>
        <fullName evidence="1">Uncharacterized protein</fullName>
    </submittedName>
</protein>
<name>A0AA86Z382_PROST</name>
<organism evidence="1 2">
    <name type="scientific">Providencia stuartii ATCC 25827</name>
    <dbReference type="NCBI Taxonomy" id="471874"/>
    <lineage>
        <taxon>Bacteria</taxon>
        <taxon>Pseudomonadati</taxon>
        <taxon>Pseudomonadota</taxon>
        <taxon>Gammaproteobacteria</taxon>
        <taxon>Enterobacterales</taxon>
        <taxon>Morganellaceae</taxon>
        <taxon>Providencia</taxon>
    </lineage>
</organism>
<reference evidence="1 2" key="3">
    <citation type="submission" date="2008-05" db="EMBL/GenBank/DDBJ databases">
        <authorList>
            <person name="Fulton L."/>
            <person name="Clifton S."/>
            <person name="Fulton B."/>
            <person name="Xu J."/>
            <person name="Minx P."/>
            <person name="Pepin K.H."/>
            <person name="Johnson M."/>
            <person name="Thiruvilangam P."/>
            <person name="Bhonagiri V."/>
            <person name="Nash W.E."/>
            <person name="Mardis E.R."/>
            <person name="Wilson R.K."/>
        </authorList>
    </citation>
    <scope>NUCLEOTIDE SEQUENCE [LARGE SCALE GENOMIC DNA]</scope>
    <source>
        <strain evidence="1 2">ATCC 25827</strain>
    </source>
</reference>